<dbReference type="Proteomes" id="UP000800303">
    <property type="component" value="Unassembled WGS sequence"/>
</dbReference>
<keyword evidence="2" id="KW-1185">Reference proteome</keyword>
<evidence type="ECO:0000313" key="2">
    <source>
        <dbReference type="Proteomes" id="UP000800303"/>
    </source>
</evidence>
<dbReference type="Pfam" id="PF00300">
    <property type="entry name" value="His_Phos_1"/>
    <property type="match status" value="1"/>
</dbReference>
<accession>A0ABX0FAF9</accession>
<dbReference type="InterPro" id="IPR050275">
    <property type="entry name" value="PGM_Phosphatase"/>
</dbReference>
<dbReference type="PANTHER" id="PTHR48100">
    <property type="entry name" value="BROAD-SPECIFICITY PHOSPHATASE YOR283W-RELATED"/>
    <property type="match status" value="1"/>
</dbReference>
<dbReference type="SUPFAM" id="SSF53254">
    <property type="entry name" value="Phosphoglycerate mutase-like"/>
    <property type="match status" value="1"/>
</dbReference>
<dbReference type="InterPro" id="IPR013078">
    <property type="entry name" value="His_Pase_superF_clade-1"/>
</dbReference>
<evidence type="ECO:0000313" key="1">
    <source>
        <dbReference type="EMBL" id="NGZ76959.1"/>
    </source>
</evidence>
<gene>
    <name evidence="1" type="ORF">GYN08_16755</name>
</gene>
<proteinExistence type="predicted"/>
<sequence>MNIYLVRHGMDEEGYRGGWSRRGLAEEGVAQSRRLGDHLRDHSETYGIRTLLASDLPRAAETAREIGQKTGLGCVYSEEWREMNNGELAGMPNPEAENKYPGLYFNTLGMDTPYPGGESPAHFQARICRAFGKLCAGIESGGTEANVLLVTHGGVINVLYYHLNGREWTNRAAFYPIAQTGMHTVAKTDEGWKMISENALPHG</sequence>
<dbReference type="Gene3D" id="3.40.50.1240">
    <property type="entry name" value="Phosphoglycerate mutase-like"/>
    <property type="match status" value="1"/>
</dbReference>
<organism evidence="1 2">
    <name type="scientific">Saccharibacillus alkalitolerans</name>
    <dbReference type="NCBI Taxonomy" id="2705290"/>
    <lineage>
        <taxon>Bacteria</taxon>
        <taxon>Bacillati</taxon>
        <taxon>Bacillota</taxon>
        <taxon>Bacilli</taxon>
        <taxon>Bacillales</taxon>
        <taxon>Paenibacillaceae</taxon>
        <taxon>Saccharibacillus</taxon>
    </lineage>
</organism>
<dbReference type="InterPro" id="IPR029033">
    <property type="entry name" value="His_PPase_superfam"/>
</dbReference>
<dbReference type="RefSeq" id="WP_166276437.1">
    <property type="nucleotide sequence ID" value="NZ_JAAFGS010000006.1"/>
</dbReference>
<protein>
    <submittedName>
        <fullName evidence="1">Histidine phosphatase family protein</fullName>
    </submittedName>
</protein>
<dbReference type="EMBL" id="JAAFGS010000006">
    <property type="protein sequence ID" value="NGZ76959.1"/>
    <property type="molecule type" value="Genomic_DNA"/>
</dbReference>
<dbReference type="CDD" id="cd07067">
    <property type="entry name" value="HP_PGM_like"/>
    <property type="match status" value="1"/>
</dbReference>
<dbReference type="SMART" id="SM00855">
    <property type="entry name" value="PGAM"/>
    <property type="match status" value="1"/>
</dbReference>
<name>A0ABX0FAF9_9BACL</name>
<dbReference type="PANTHER" id="PTHR48100:SF59">
    <property type="entry name" value="ADENOSYLCOBALAMIN_ALPHA-RIBAZOLE PHOSPHATASE"/>
    <property type="match status" value="1"/>
</dbReference>
<reference evidence="1 2" key="1">
    <citation type="submission" date="2020-01" db="EMBL/GenBank/DDBJ databases">
        <title>Polyphasic characterisation and genomic insights into a novel alkali tolerant bacterium VR-M41.</title>
        <authorList>
            <person name="Vemuluri V.R."/>
        </authorList>
    </citation>
    <scope>NUCLEOTIDE SEQUENCE [LARGE SCALE GENOMIC DNA]</scope>
    <source>
        <strain evidence="1 2">VR-M41</strain>
    </source>
</reference>
<comment type="caution">
    <text evidence="1">The sequence shown here is derived from an EMBL/GenBank/DDBJ whole genome shotgun (WGS) entry which is preliminary data.</text>
</comment>